<reference evidence="1 2" key="1">
    <citation type="journal article" date="2014" name="BMC Genomics">
        <title>Unusual genome complexity in Lactobacillus salivarius JCM1046.</title>
        <authorList>
            <person name="Raftis E.J."/>
            <person name="Forde B.M."/>
            <person name="Claesson M.J."/>
            <person name="O'Toole P.W."/>
        </authorList>
    </citation>
    <scope>NUCLEOTIDE SEQUENCE [LARGE SCALE GENOMIC DNA]</scope>
    <source>
        <strain evidence="1 2">JCM1046</strain>
    </source>
</reference>
<organism evidence="1 2">
    <name type="scientific">Ligilactobacillus salivarius</name>
    <dbReference type="NCBI Taxonomy" id="1624"/>
    <lineage>
        <taxon>Bacteria</taxon>
        <taxon>Bacillati</taxon>
        <taxon>Bacillota</taxon>
        <taxon>Bacilli</taxon>
        <taxon>Lactobacillales</taxon>
        <taxon>Lactobacillaceae</taxon>
        <taxon>Ligilactobacillus</taxon>
    </lineage>
</organism>
<dbReference type="AlphaFoldDB" id="A0A089RV95"/>
<dbReference type="KEGG" id="lsj:LSJ_0834"/>
<name>A0A089RV95_9LACO</name>
<dbReference type="Gene3D" id="3.40.50.11250">
    <property type="entry name" value="Protein of unknown function DUF3013"/>
    <property type="match status" value="1"/>
</dbReference>
<protein>
    <recommendedName>
        <fullName evidence="3">DUF3013 family protein</fullName>
    </recommendedName>
</protein>
<dbReference type="Proteomes" id="UP000029488">
    <property type="component" value="Chromosome"/>
</dbReference>
<dbReference type="Pfam" id="PF11217">
    <property type="entry name" value="DUF3013"/>
    <property type="match status" value="1"/>
</dbReference>
<accession>A0A089RV95</accession>
<proteinExistence type="predicted"/>
<dbReference type="RefSeq" id="WP_034982481.1">
    <property type="nucleotide sequence ID" value="NZ_CP007646.1"/>
</dbReference>
<evidence type="ECO:0008006" key="3">
    <source>
        <dbReference type="Google" id="ProtNLM"/>
    </source>
</evidence>
<dbReference type="EMBL" id="CP007646">
    <property type="protein sequence ID" value="AIR10517.1"/>
    <property type="molecule type" value="Genomic_DNA"/>
</dbReference>
<sequence length="170" mass="19869">MGEEKLVEAADLNSFLKETVKTLDFDGDIFVNWNKKDRQFEMELTFYAENKEATLLTDTLGVESTEPVVTFIDEILIYDKNREKNFDEDDYLVCLPYDSKNGWSLAEAKAFVSYLQIVLDNGESDLLDFLTDDEKEIFELVWSEDEYKKIIESNMLSLPNPNNRIKYPKF</sequence>
<dbReference type="InterPro" id="IPR021380">
    <property type="entry name" value="DUF3013"/>
</dbReference>
<evidence type="ECO:0000313" key="2">
    <source>
        <dbReference type="Proteomes" id="UP000029488"/>
    </source>
</evidence>
<evidence type="ECO:0000313" key="1">
    <source>
        <dbReference type="EMBL" id="AIR10517.1"/>
    </source>
</evidence>
<gene>
    <name evidence="1" type="ORF">LSJ_0834</name>
</gene>